<feature type="region of interest" description="Disordered" evidence="1">
    <location>
        <begin position="62"/>
        <end position="82"/>
    </location>
</feature>
<dbReference type="EMBL" id="CAJVPY010014899">
    <property type="protein sequence ID" value="CAG8748965.1"/>
    <property type="molecule type" value="Genomic_DNA"/>
</dbReference>
<evidence type="ECO:0000256" key="1">
    <source>
        <dbReference type="SAM" id="MobiDB-lite"/>
    </source>
</evidence>
<comment type="caution">
    <text evidence="2">The sequence shown here is derived from an EMBL/GenBank/DDBJ whole genome shotgun (WGS) entry which is preliminary data.</text>
</comment>
<protein>
    <submittedName>
        <fullName evidence="2">16368_t:CDS:1</fullName>
    </submittedName>
</protein>
<keyword evidence="3" id="KW-1185">Reference proteome</keyword>
<proteinExistence type="predicted"/>
<gene>
    <name evidence="2" type="ORF">DERYTH_LOCUS16712</name>
</gene>
<accession>A0A9N9IUK3</accession>
<evidence type="ECO:0000313" key="3">
    <source>
        <dbReference type="Proteomes" id="UP000789405"/>
    </source>
</evidence>
<organism evidence="2 3">
    <name type="scientific">Dentiscutata erythropus</name>
    <dbReference type="NCBI Taxonomy" id="1348616"/>
    <lineage>
        <taxon>Eukaryota</taxon>
        <taxon>Fungi</taxon>
        <taxon>Fungi incertae sedis</taxon>
        <taxon>Mucoromycota</taxon>
        <taxon>Glomeromycotina</taxon>
        <taxon>Glomeromycetes</taxon>
        <taxon>Diversisporales</taxon>
        <taxon>Gigasporaceae</taxon>
        <taxon>Dentiscutata</taxon>
    </lineage>
</organism>
<evidence type="ECO:0000313" key="2">
    <source>
        <dbReference type="EMBL" id="CAG8748965.1"/>
    </source>
</evidence>
<sequence length="141" mass="16595">MIFENDDDIDILVEDLIVKTSSEVRELISNIEEYTNLINQLAITEDALMDISIIEMMNYEFDEEAEETKDNDEEDLSPPPPITIAEATEALEKVIRYQESLEIEKVFKENELMMLRKKLKEWHYEKTKNKKQLSILSFFGL</sequence>
<reference evidence="2" key="1">
    <citation type="submission" date="2021-06" db="EMBL/GenBank/DDBJ databases">
        <authorList>
            <person name="Kallberg Y."/>
            <person name="Tangrot J."/>
            <person name="Rosling A."/>
        </authorList>
    </citation>
    <scope>NUCLEOTIDE SEQUENCE</scope>
    <source>
        <strain evidence="2">MA453B</strain>
    </source>
</reference>
<name>A0A9N9IUK3_9GLOM</name>
<feature type="compositionally biased region" description="Acidic residues" evidence="1">
    <location>
        <begin position="62"/>
        <end position="76"/>
    </location>
</feature>
<dbReference type="Proteomes" id="UP000789405">
    <property type="component" value="Unassembled WGS sequence"/>
</dbReference>
<dbReference type="AlphaFoldDB" id="A0A9N9IUK3"/>